<organism evidence="2 3">
    <name type="scientific">Virgibacillus byunsanensis</name>
    <dbReference type="NCBI Taxonomy" id="570945"/>
    <lineage>
        <taxon>Bacteria</taxon>
        <taxon>Bacillati</taxon>
        <taxon>Bacillota</taxon>
        <taxon>Bacilli</taxon>
        <taxon>Bacillales</taxon>
        <taxon>Bacillaceae</taxon>
        <taxon>Virgibacillus</taxon>
    </lineage>
</organism>
<protein>
    <submittedName>
        <fullName evidence="2">TIGR04104 family putative zinc finger protein</fullName>
    </submittedName>
</protein>
<dbReference type="RefSeq" id="WP_390363078.1">
    <property type="nucleotide sequence ID" value="NZ_JBHTKJ010000035.1"/>
</dbReference>
<feature type="transmembrane region" description="Helical" evidence="1">
    <location>
        <begin position="47"/>
        <end position="63"/>
    </location>
</feature>
<evidence type="ECO:0000313" key="2">
    <source>
        <dbReference type="EMBL" id="MFD1039420.1"/>
    </source>
</evidence>
<keyword evidence="1" id="KW-0812">Transmembrane</keyword>
<keyword evidence="1" id="KW-1133">Transmembrane helix</keyword>
<evidence type="ECO:0000256" key="1">
    <source>
        <dbReference type="SAM" id="Phobius"/>
    </source>
</evidence>
<reference evidence="3" key="1">
    <citation type="journal article" date="2019" name="Int. J. Syst. Evol. Microbiol.">
        <title>The Global Catalogue of Microorganisms (GCM) 10K type strain sequencing project: providing services to taxonomists for standard genome sequencing and annotation.</title>
        <authorList>
            <consortium name="The Broad Institute Genomics Platform"/>
            <consortium name="The Broad Institute Genome Sequencing Center for Infectious Disease"/>
            <person name="Wu L."/>
            <person name="Ma J."/>
        </authorList>
    </citation>
    <scope>NUCLEOTIDE SEQUENCE [LARGE SCALE GENOMIC DNA]</scope>
    <source>
        <strain evidence="3">CCUG 56754</strain>
    </source>
</reference>
<sequence>MPTCDNCNNKWSWKQTIKKITTLDPAMTCPYCDEKQYQTQKSKMKSSFFYPIVLSPLLIQVFFDIPGTILLSLIPILSILVLLFYPFLVETSSKEEYINFFEDKQ</sequence>
<dbReference type="NCBIfam" id="TIGR04104">
    <property type="entry name" value="cxxc_20_cxxc"/>
    <property type="match status" value="1"/>
</dbReference>
<proteinExistence type="predicted"/>
<dbReference type="EMBL" id="JBHTKJ010000035">
    <property type="protein sequence ID" value="MFD1039420.1"/>
    <property type="molecule type" value="Genomic_DNA"/>
</dbReference>
<feature type="transmembrane region" description="Helical" evidence="1">
    <location>
        <begin position="69"/>
        <end position="88"/>
    </location>
</feature>
<dbReference type="InterPro" id="IPR026369">
    <property type="entry name" value="CxxC_20_CxxC"/>
</dbReference>
<keyword evidence="3" id="KW-1185">Reference proteome</keyword>
<accession>A0ABW3LM16</accession>
<name>A0ABW3LM16_9BACI</name>
<keyword evidence="1" id="KW-0472">Membrane</keyword>
<comment type="caution">
    <text evidence="2">The sequence shown here is derived from an EMBL/GenBank/DDBJ whole genome shotgun (WGS) entry which is preliminary data.</text>
</comment>
<gene>
    <name evidence="2" type="ORF">ACFQ3N_13600</name>
</gene>
<evidence type="ECO:0000313" key="3">
    <source>
        <dbReference type="Proteomes" id="UP001597040"/>
    </source>
</evidence>
<dbReference type="Proteomes" id="UP001597040">
    <property type="component" value="Unassembled WGS sequence"/>
</dbReference>